<evidence type="ECO:0000313" key="6">
    <source>
        <dbReference type="Proteomes" id="UP000027822"/>
    </source>
</evidence>
<dbReference type="EMBL" id="JOTN01000009">
    <property type="protein sequence ID" value="KEK19095.1"/>
    <property type="molecule type" value="Genomic_DNA"/>
</dbReference>
<evidence type="ECO:0000256" key="2">
    <source>
        <dbReference type="ARBA" id="ARBA00022898"/>
    </source>
</evidence>
<dbReference type="GO" id="GO:0004125">
    <property type="term" value="F:L-seryl-tRNA(Sec) selenium transferase activity"/>
    <property type="evidence" value="ECO:0007669"/>
    <property type="project" value="TreeGrafter"/>
</dbReference>
<dbReference type="SUPFAM" id="SSF53383">
    <property type="entry name" value="PLP-dependent transferases"/>
    <property type="match status" value="1"/>
</dbReference>
<evidence type="ECO:0000256" key="4">
    <source>
        <dbReference type="PIRSR" id="PIRSR618319-50"/>
    </source>
</evidence>
<organism evidence="5 6">
    <name type="scientific">Bacillus manliponensis</name>
    <dbReference type="NCBI Taxonomy" id="574376"/>
    <lineage>
        <taxon>Bacteria</taxon>
        <taxon>Bacillati</taxon>
        <taxon>Bacillota</taxon>
        <taxon>Bacilli</taxon>
        <taxon>Bacillales</taxon>
        <taxon>Bacillaceae</taxon>
        <taxon>Bacillus</taxon>
        <taxon>Bacillus cereus group</taxon>
    </lineage>
</organism>
<dbReference type="InterPro" id="IPR015421">
    <property type="entry name" value="PyrdxlP-dep_Trfase_major"/>
</dbReference>
<dbReference type="FunFam" id="3.40.640.10:FF:000056">
    <property type="entry name" value="SelA-like pyridoxal phosphate-dependent enzyme"/>
    <property type="match status" value="1"/>
</dbReference>
<keyword evidence="2 4" id="KW-0663">Pyridoxal phosphate</keyword>
<evidence type="ECO:0000256" key="3">
    <source>
        <dbReference type="ARBA" id="ARBA00044507"/>
    </source>
</evidence>
<dbReference type="Pfam" id="PF03841">
    <property type="entry name" value="SelA"/>
    <property type="match status" value="1"/>
</dbReference>
<proteinExistence type="inferred from homology"/>
<keyword evidence="5" id="KW-0808">Transferase</keyword>
<dbReference type="InterPro" id="IPR006337">
    <property type="entry name" value="DgaE-like"/>
</dbReference>
<dbReference type="NCBIfam" id="TIGR01437">
    <property type="entry name" value="selA_rel"/>
    <property type="match status" value="1"/>
</dbReference>
<dbReference type="InterPro" id="IPR018319">
    <property type="entry name" value="SelA-like"/>
</dbReference>
<reference evidence="5 6" key="1">
    <citation type="submission" date="2014-06" db="EMBL/GenBank/DDBJ databases">
        <title>Draft genome sequence of Bacillus manliponensis JCM 15802 (MCCC 1A00708).</title>
        <authorList>
            <person name="Lai Q."/>
            <person name="Liu Y."/>
            <person name="Shao Z."/>
        </authorList>
    </citation>
    <scope>NUCLEOTIDE SEQUENCE [LARGE SCALE GENOMIC DNA]</scope>
    <source>
        <strain evidence="5 6">JCM 15802</strain>
    </source>
</reference>
<dbReference type="STRING" id="574376.BAMA_24085"/>
<comment type="cofactor">
    <cofactor evidence="1 4">
        <name>pyridoxal 5'-phosphate</name>
        <dbReference type="ChEBI" id="CHEBI:597326"/>
    </cofactor>
</comment>
<dbReference type="PANTHER" id="PTHR32328:SF0">
    <property type="entry name" value="L-SERYL-TRNA(SEC) SELENIUM TRANSFERASE"/>
    <property type="match status" value="1"/>
</dbReference>
<sequence length="364" mass="39614">MNFEELGLRKVINASGRMSILGVSTLHESVIEAMKLGGEHYVEMKELTEKAGARIAERLGTEAAMAVNSASSGIALSVAGVISKGNSYIAEKLYDYREELPNEILIQKGHNVDYGAPVETMVKLGGGSLKEAGYSNGCSLEQFKGAITPKTAAVLYVKSHHCVQKNMLSAQQVKEICEAHHIPLIIDAAAEENVTKYAKVADLVIYSGSKALEGPTSGIVAGKEQYVSYLYPHMKGIGRAMKIGKEAIFGLLQALENYKEDEDTAEDQQKCVAALRVLNEIDGVRVSIVQDEGGRPIYRGRVQIDSLQTKQTALQVVEKLKAGEIAIYTRDYYANVGYFEIDPRPLRSGDMEIIVSKLQQIVGG</sequence>
<dbReference type="PANTHER" id="PTHR32328">
    <property type="entry name" value="L-SERYL-TRNA(SEC) SELENIUM TRANSFERASE"/>
    <property type="match status" value="1"/>
</dbReference>
<evidence type="ECO:0000313" key="5">
    <source>
        <dbReference type="EMBL" id="KEK19095.1"/>
    </source>
</evidence>
<protein>
    <submittedName>
        <fullName evidence="5">L-seryl-tRNA selenium transferase</fullName>
    </submittedName>
</protein>
<comment type="similarity">
    <text evidence="3">Belongs to the SelA family.</text>
</comment>
<dbReference type="InterPro" id="IPR015424">
    <property type="entry name" value="PyrdxlP-dep_Trfase"/>
</dbReference>
<evidence type="ECO:0000256" key="1">
    <source>
        <dbReference type="ARBA" id="ARBA00001933"/>
    </source>
</evidence>
<gene>
    <name evidence="5" type="ORF">BAMA_24085</name>
</gene>
<dbReference type="Proteomes" id="UP000027822">
    <property type="component" value="Unassembled WGS sequence"/>
</dbReference>
<dbReference type="eggNOG" id="COG1921">
    <property type="taxonomic scope" value="Bacteria"/>
</dbReference>
<dbReference type="Gene3D" id="3.40.640.10">
    <property type="entry name" value="Type I PLP-dependent aspartate aminotransferase-like (Major domain)"/>
    <property type="match status" value="1"/>
</dbReference>
<name>A0A073JXU4_9BACI</name>
<comment type="caution">
    <text evidence="5">The sequence shown here is derived from an EMBL/GenBank/DDBJ whole genome shotgun (WGS) entry which is preliminary data.</text>
</comment>
<dbReference type="RefSeq" id="WP_034639354.1">
    <property type="nucleotide sequence ID" value="NZ_CBCSJC010000008.1"/>
</dbReference>
<accession>A0A073JXU4</accession>
<keyword evidence="6" id="KW-1185">Reference proteome</keyword>
<feature type="modified residue" description="N6-(pyridoxal phosphate)lysine" evidence="4">
    <location>
        <position position="210"/>
    </location>
</feature>
<dbReference type="AlphaFoldDB" id="A0A073JXU4"/>